<evidence type="ECO:0000256" key="10">
    <source>
        <dbReference type="SAM" id="MobiDB-lite"/>
    </source>
</evidence>
<dbReference type="InterPro" id="IPR017871">
    <property type="entry name" value="ABC_transporter-like_CS"/>
</dbReference>
<dbReference type="GO" id="GO:0016887">
    <property type="term" value="F:ATP hydrolysis activity"/>
    <property type="evidence" value="ECO:0007669"/>
    <property type="project" value="InterPro"/>
</dbReference>
<keyword evidence="7" id="KW-0067">ATP-binding</keyword>
<evidence type="ECO:0000256" key="11">
    <source>
        <dbReference type="SAM" id="Phobius"/>
    </source>
</evidence>
<evidence type="ECO:0000256" key="2">
    <source>
        <dbReference type="ARBA" id="ARBA00008869"/>
    </source>
</evidence>
<feature type="transmembrane region" description="Helical" evidence="11">
    <location>
        <begin position="1144"/>
        <end position="1166"/>
    </location>
</feature>
<feature type="transmembrane region" description="Helical" evidence="11">
    <location>
        <begin position="820"/>
        <end position="841"/>
    </location>
</feature>
<keyword evidence="14" id="KW-1185">Reference proteome</keyword>
<dbReference type="Pfam" id="PF00005">
    <property type="entry name" value="ABC_tran"/>
    <property type="match status" value="2"/>
</dbReference>
<gene>
    <name evidence="13" type="ORF">MKZ38_009099</name>
</gene>
<dbReference type="GO" id="GO:0005319">
    <property type="term" value="F:lipid transporter activity"/>
    <property type="evidence" value="ECO:0007669"/>
    <property type="project" value="TreeGrafter"/>
</dbReference>
<dbReference type="InterPro" id="IPR027417">
    <property type="entry name" value="P-loop_NTPase"/>
</dbReference>
<keyword evidence="5" id="KW-0677">Repeat</keyword>
<feature type="domain" description="ABC transporter" evidence="12">
    <location>
        <begin position="461"/>
        <end position="691"/>
    </location>
</feature>
<dbReference type="EMBL" id="JAKWBI020000066">
    <property type="protein sequence ID" value="KAJ2903935.1"/>
    <property type="molecule type" value="Genomic_DNA"/>
</dbReference>
<dbReference type="SMART" id="SM00382">
    <property type="entry name" value="AAA"/>
    <property type="match status" value="2"/>
</dbReference>
<dbReference type="Pfam" id="PF12698">
    <property type="entry name" value="ABC2_membrane_3"/>
    <property type="match status" value="1"/>
</dbReference>
<feature type="transmembrane region" description="Helical" evidence="11">
    <location>
        <begin position="1187"/>
        <end position="1209"/>
    </location>
</feature>
<sequence length="1649" mass="179702">MRFIKQTWTLTSKTLRIVVLRHPLATFIRAFLLPLIIMSFLSFSRYFLLPNSKYGIAEPTPIRDFLPALQLSDRKRIVFVNNGLTGGMIDEAIDTLASTGEEAGKEVVRLSNSDTLPVVCKSSLRAVSECYGAVEFHSSPDEGDGGIWNYTLRMDGGIGFTIDATSHDNDHEIYILPFQKAVDTTITSLSGGENGTVLPDTIDEYAYTDLTPEEREDYIRQRYQSAVQDYVAIAFILGIIGVVYHMTGFMATEREIGMSQLIEAMMPSRFSWSPQVIRLVSNHLAFSLLYLPCHVLGALITWRGLFVDSGAGILVLYFILVGFSFTSMSILGAAFFKKSQLSGITVTIIALVLGIISQVMATSSDATVAVLSFFFAPCNFVYFLGWISRFQEVEEPANLSKGAPDSPWGVSGGVLYLFVIIQIVMYPLLGALVERWLYGYASKGRKMLQGSRAQEMSNDKVRLVDFHKIYRPSFFARLFGHTEVHAVKGLNMTAQRGQILALLGANASGKSTTLDAIAGTNRVSSGEIIIDGSGGLGIAPQKNVLWDELTVEEHIRIFNRLKAPSNKASKHEIRDLVTTVDLEAKRKARSKTLSGGQKRKLQLGMMLTGGSAVCCVDEVSSGLDPLSRRKIWDILLKERGNRTIIMTTHFLDEADLLADKIVVLSKGSLRASGSSVELKESMGSGYRIHLHGARSLKSTPDIEGVMKKESFDVISYIAPSSAQAAQVIKALEAGGLTDYRFSGPTIEDVFLQLAEEAHGDGNGGVLGKPGSAGDVNEKGSDTNSAAGKDRLELLPGKKIGFIRQAGVLFLKRAVIFKSNWLIYLAAFLIPIIAAGLTTLFITDEEASGCSPITQSSNEQSEGIASILDDVEIVGGPSDKLSLGTLAAVFLPIFGDALGSVGGDSSDASNVTASFLDNFHFVDTYDEFTSYIEANRKNVTPGGLWLGDDNSNPTLAWEGTNGMFLPGYAQNALDMLLTNTTISSSTAIFDRPIGLNTGDSLQLLVYFGLALAAFPGFFALYPNIERRRNIRGLQYSNGVRSLPLWLAYLLFDFSIALVSVVIVVIIWATLSEIWYHVAYIFPVLMLYSLASVLLSYVISLFCGSQLSAYAFTSAGQAIIFLAYFLAYMCILTYSPVQDIDNHLLISHWTISLAAPIGSVTRALFVGLNIFSTACKEEELNPNPASMQAYGGPILYLVVQSLIYFLFLVWYDSGAVVSWFKRLRRTKTPDADGNPDVSDEEVAAELVRVTSSRGAAATRGADGRMSIPEAIRGDTAPTTDGLKVVHLTKRFGKYTAVDNVTFGIQRGEVFALLGPNGAGKSTVISLIRGDIQPSSRGGGDIFVEDISVTKQRAKARAFLGVCPQFDAVDSMTVIEHLRFYARIRGVEEVEHNVRAVIQAVGLQAFKDRMAGKLSGGNKRKLSLGIALMGNPTVVLLDEPSSGLDAAAKRVMWRTLARVSPGRSILLTTHSMEEADALAGRAGILSRRMLAMGTAEGLRSRWGNMLYVHLVCRGAPRTDDATVERIRMWIQDKFGDGADIDEKSWHGQMRFTLAASVVSGINVGSQPKQTGAGETDREITHASGSGTRGTSQQSALGKLVVMLEEEKESLGVEHFSVSPTTLDQVFLNIVSKHNVQEEGTEEKKKKRWWKRG</sequence>
<dbReference type="GO" id="GO:0016020">
    <property type="term" value="C:membrane"/>
    <property type="evidence" value="ECO:0007669"/>
    <property type="project" value="UniProtKB-SubCell"/>
</dbReference>
<evidence type="ECO:0000256" key="9">
    <source>
        <dbReference type="ARBA" id="ARBA00023136"/>
    </source>
</evidence>
<evidence type="ECO:0000256" key="8">
    <source>
        <dbReference type="ARBA" id="ARBA00022989"/>
    </source>
</evidence>
<dbReference type="InterPro" id="IPR003593">
    <property type="entry name" value="AAA+_ATPase"/>
</dbReference>
<feature type="transmembrane region" description="Helical" evidence="11">
    <location>
        <begin position="1072"/>
        <end position="1096"/>
    </location>
</feature>
<evidence type="ECO:0000256" key="4">
    <source>
        <dbReference type="ARBA" id="ARBA00022692"/>
    </source>
</evidence>
<evidence type="ECO:0000256" key="1">
    <source>
        <dbReference type="ARBA" id="ARBA00004141"/>
    </source>
</evidence>
<comment type="similarity">
    <text evidence="2">Belongs to the ABC transporter superfamily. ABCA family.</text>
</comment>
<feature type="transmembrane region" description="Helical" evidence="11">
    <location>
        <begin position="230"/>
        <end position="251"/>
    </location>
</feature>
<name>A0AAD5WUV5_9PEZI</name>
<dbReference type="InterPro" id="IPR026082">
    <property type="entry name" value="ABCA"/>
</dbReference>
<feature type="domain" description="ABC transporter" evidence="12">
    <location>
        <begin position="1280"/>
        <end position="1508"/>
    </location>
</feature>
<dbReference type="GO" id="GO:0140359">
    <property type="term" value="F:ABC-type transporter activity"/>
    <property type="evidence" value="ECO:0007669"/>
    <property type="project" value="InterPro"/>
</dbReference>
<proteinExistence type="inferred from homology"/>
<reference evidence="13" key="1">
    <citation type="submission" date="2022-07" db="EMBL/GenBank/DDBJ databases">
        <title>Draft genome sequence of Zalerion maritima ATCC 34329, a (micro)plastics degrading marine fungus.</title>
        <authorList>
            <person name="Paco A."/>
            <person name="Goncalves M.F.M."/>
            <person name="Rocha-Santos T.A.P."/>
            <person name="Alves A."/>
        </authorList>
    </citation>
    <scope>NUCLEOTIDE SEQUENCE</scope>
    <source>
        <strain evidence="13">ATCC 34329</strain>
    </source>
</reference>
<dbReference type="PANTHER" id="PTHR19229">
    <property type="entry name" value="ATP-BINDING CASSETTE TRANSPORTER SUBFAMILY A ABCA"/>
    <property type="match status" value="1"/>
</dbReference>
<evidence type="ECO:0000256" key="7">
    <source>
        <dbReference type="ARBA" id="ARBA00022840"/>
    </source>
</evidence>
<evidence type="ECO:0000256" key="5">
    <source>
        <dbReference type="ARBA" id="ARBA00022737"/>
    </source>
</evidence>
<feature type="transmembrane region" description="Helical" evidence="11">
    <location>
        <begin position="314"/>
        <end position="335"/>
    </location>
</feature>
<dbReference type="SUPFAM" id="SSF52540">
    <property type="entry name" value="P-loop containing nucleoside triphosphate hydrolases"/>
    <property type="match status" value="2"/>
</dbReference>
<feature type="transmembrane region" description="Helical" evidence="11">
    <location>
        <begin position="27"/>
        <end position="48"/>
    </location>
</feature>
<evidence type="ECO:0000256" key="3">
    <source>
        <dbReference type="ARBA" id="ARBA00022448"/>
    </source>
</evidence>
<feature type="region of interest" description="Disordered" evidence="10">
    <location>
        <begin position="762"/>
        <end position="787"/>
    </location>
</feature>
<dbReference type="InterPro" id="IPR013525">
    <property type="entry name" value="ABC2_TM"/>
</dbReference>
<feature type="transmembrane region" description="Helical" evidence="11">
    <location>
        <begin position="1108"/>
        <end position="1132"/>
    </location>
</feature>
<evidence type="ECO:0000313" key="14">
    <source>
        <dbReference type="Proteomes" id="UP001201980"/>
    </source>
</evidence>
<keyword evidence="3" id="KW-0813">Transport</keyword>
<feature type="transmembrane region" description="Helical" evidence="11">
    <location>
        <begin position="341"/>
        <end position="361"/>
    </location>
</feature>
<dbReference type="PROSITE" id="PS00211">
    <property type="entry name" value="ABC_TRANSPORTER_1"/>
    <property type="match status" value="2"/>
</dbReference>
<comment type="caution">
    <text evidence="13">The sequence shown here is derived from an EMBL/GenBank/DDBJ whole genome shotgun (WGS) entry which is preliminary data.</text>
</comment>
<keyword evidence="4 11" id="KW-0812">Transmembrane</keyword>
<evidence type="ECO:0000313" key="13">
    <source>
        <dbReference type="EMBL" id="KAJ2903935.1"/>
    </source>
</evidence>
<dbReference type="Gene3D" id="3.40.50.300">
    <property type="entry name" value="P-loop containing nucleotide triphosphate hydrolases"/>
    <property type="match status" value="2"/>
</dbReference>
<dbReference type="PANTHER" id="PTHR19229:SF36">
    <property type="entry name" value="ATP-BINDING CASSETTE SUB-FAMILY A MEMBER 2"/>
    <property type="match status" value="1"/>
</dbReference>
<keyword evidence="6" id="KW-0547">Nucleotide-binding</keyword>
<dbReference type="Proteomes" id="UP001201980">
    <property type="component" value="Unassembled WGS sequence"/>
</dbReference>
<protein>
    <recommendedName>
        <fullName evidence="12">ABC transporter domain-containing protein</fullName>
    </recommendedName>
</protein>
<feature type="transmembrane region" description="Helical" evidence="11">
    <location>
        <begin position="408"/>
        <end position="433"/>
    </location>
</feature>
<organism evidence="13 14">
    <name type="scientific">Zalerion maritima</name>
    <dbReference type="NCBI Taxonomy" id="339359"/>
    <lineage>
        <taxon>Eukaryota</taxon>
        <taxon>Fungi</taxon>
        <taxon>Dikarya</taxon>
        <taxon>Ascomycota</taxon>
        <taxon>Pezizomycotina</taxon>
        <taxon>Sordariomycetes</taxon>
        <taxon>Lulworthiomycetidae</taxon>
        <taxon>Lulworthiales</taxon>
        <taxon>Lulworthiaceae</taxon>
        <taxon>Zalerion</taxon>
    </lineage>
</organism>
<dbReference type="GO" id="GO:0005524">
    <property type="term" value="F:ATP binding"/>
    <property type="evidence" value="ECO:0007669"/>
    <property type="project" value="UniProtKB-KW"/>
</dbReference>
<dbReference type="CDD" id="cd03263">
    <property type="entry name" value="ABC_subfamily_A"/>
    <property type="match status" value="2"/>
</dbReference>
<dbReference type="InterPro" id="IPR003439">
    <property type="entry name" value="ABC_transporter-like_ATP-bd"/>
</dbReference>
<evidence type="ECO:0000256" key="6">
    <source>
        <dbReference type="ARBA" id="ARBA00022741"/>
    </source>
</evidence>
<comment type="subcellular location">
    <subcellularLocation>
        <location evidence="1">Membrane</location>
        <topology evidence="1">Multi-pass membrane protein</topology>
    </subcellularLocation>
</comment>
<feature type="transmembrane region" description="Helical" evidence="11">
    <location>
        <begin position="368"/>
        <end position="388"/>
    </location>
</feature>
<feature type="transmembrane region" description="Helical" evidence="11">
    <location>
        <begin position="284"/>
        <end position="302"/>
    </location>
</feature>
<keyword evidence="9 11" id="KW-0472">Membrane</keyword>
<feature type="transmembrane region" description="Helical" evidence="11">
    <location>
        <begin position="1002"/>
        <end position="1020"/>
    </location>
</feature>
<evidence type="ECO:0000259" key="12">
    <source>
        <dbReference type="PROSITE" id="PS50893"/>
    </source>
</evidence>
<keyword evidence="8 11" id="KW-1133">Transmembrane helix</keyword>
<feature type="region of interest" description="Disordered" evidence="10">
    <location>
        <begin position="1561"/>
        <end position="1589"/>
    </location>
</feature>
<dbReference type="FunFam" id="3.40.50.300:FF:001345">
    <property type="entry name" value="Related to ABC transporter"/>
    <property type="match status" value="1"/>
</dbReference>
<dbReference type="PROSITE" id="PS50893">
    <property type="entry name" value="ABC_TRANSPORTER_2"/>
    <property type="match status" value="2"/>
</dbReference>
<feature type="transmembrane region" description="Helical" evidence="11">
    <location>
        <begin position="1041"/>
        <end position="1066"/>
    </location>
</feature>
<feature type="compositionally biased region" description="Low complexity" evidence="10">
    <location>
        <begin position="1580"/>
        <end position="1589"/>
    </location>
</feature>
<accession>A0AAD5WUV5</accession>